<comment type="caution">
    <text evidence="1">The sequence shown here is derived from an EMBL/GenBank/DDBJ whole genome shotgun (WGS) entry which is preliminary data.</text>
</comment>
<evidence type="ECO:0000313" key="1">
    <source>
        <dbReference type="EMBL" id="KAJ9081611.1"/>
    </source>
</evidence>
<sequence>MAFQAHLASPMGAQLDSGMGYDINHAYSEYNLETILIVDPLARTRETKYIGHKGKWYKRLSRLFKDKYNYLPAYFVSMTPALAPQPNLPMKPHHHCQDHNHSTVWSTLHYFDGNGRHYGAQLRALALAWAICILYYQVCTHPMVGITHGPVCTLSQVNQCL</sequence>
<name>A0ACC2U4Z4_9FUNG</name>
<dbReference type="Proteomes" id="UP001165960">
    <property type="component" value="Unassembled WGS sequence"/>
</dbReference>
<dbReference type="EMBL" id="QTSX02001466">
    <property type="protein sequence ID" value="KAJ9081611.1"/>
    <property type="molecule type" value="Genomic_DNA"/>
</dbReference>
<keyword evidence="2" id="KW-1185">Reference proteome</keyword>
<reference evidence="1" key="1">
    <citation type="submission" date="2022-04" db="EMBL/GenBank/DDBJ databases">
        <title>Genome of the entomopathogenic fungus Entomophthora muscae.</title>
        <authorList>
            <person name="Elya C."/>
            <person name="Lovett B.R."/>
            <person name="Lee E."/>
            <person name="Macias A.M."/>
            <person name="Hajek A.E."/>
            <person name="De Bivort B.L."/>
            <person name="Kasson M.T."/>
            <person name="De Fine Licht H.H."/>
            <person name="Stajich J.E."/>
        </authorList>
    </citation>
    <scope>NUCLEOTIDE SEQUENCE</scope>
    <source>
        <strain evidence="1">Berkeley</strain>
    </source>
</reference>
<organism evidence="1 2">
    <name type="scientific">Entomophthora muscae</name>
    <dbReference type="NCBI Taxonomy" id="34485"/>
    <lineage>
        <taxon>Eukaryota</taxon>
        <taxon>Fungi</taxon>
        <taxon>Fungi incertae sedis</taxon>
        <taxon>Zoopagomycota</taxon>
        <taxon>Entomophthoromycotina</taxon>
        <taxon>Entomophthoromycetes</taxon>
        <taxon>Entomophthorales</taxon>
        <taxon>Entomophthoraceae</taxon>
        <taxon>Entomophthora</taxon>
    </lineage>
</organism>
<evidence type="ECO:0000313" key="2">
    <source>
        <dbReference type="Proteomes" id="UP001165960"/>
    </source>
</evidence>
<protein>
    <submittedName>
        <fullName evidence="1">Uncharacterized protein</fullName>
    </submittedName>
</protein>
<gene>
    <name evidence="1" type="ORF">DSO57_1012727</name>
</gene>
<accession>A0ACC2U4Z4</accession>
<proteinExistence type="predicted"/>